<keyword evidence="1" id="KW-1133">Transmembrane helix</keyword>
<evidence type="ECO:0000256" key="1">
    <source>
        <dbReference type="SAM" id="Phobius"/>
    </source>
</evidence>
<evidence type="ECO:0000313" key="3">
    <source>
        <dbReference type="Proteomes" id="UP001497482"/>
    </source>
</evidence>
<dbReference type="EMBL" id="OZ035842">
    <property type="protein sequence ID" value="CAL1594512.1"/>
    <property type="molecule type" value="Genomic_DNA"/>
</dbReference>
<keyword evidence="1" id="KW-0812">Transmembrane</keyword>
<proteinExistence type="predicted"/>
<gene>
    <name evidence="2" type="ORF">KC01_LOCUS23465</name>
</gene>
<keyword evidence="1" id="KW-0472">Membrane</keyword>
<protein>
    <submittedName>
        <fullName evidence="2">Uncharacterized protein</fullName>
    </submittedName>
</protein>
<keyword evidence="3" id="KW-1185">Reference proteome</keyword>
<feature type="transmembrane region" description="Helical" evidence="1">
    <location>
        <begin position="175"/>
        <end position="196"/>
    </location>
</feature>
<name>A0AAV2KWW9_KNICA</name>
<sequence length="1317" mass="142079">MRRLVQSHKSLVMSRAVSLIYILESSRMSSFSAPSLGLFVHYPHPHWSLSLTHSTLKIRHDSPFSRFHKSRLISPLVSRDSLLFSLSSARPIVLFSPPHPSPLSLCPHSRPLSVSHSTRPSPQWSHLPRSSSLLSLLLSPPTSSLTFSAHGLLSLSGLWARSPSSHTYPHTLSRLVYGLILSFTLHLVFPLSRLILSQFFIPLISTSPLTFSPSHSVILSTSLSLSLSATPLRLPSSLHLSILHSFLHPLLYLFLPLLPSISSISVLLSPSRLTSSFGPQPPPLTRLPSFSLACQPPRVACSPHSLSLSIRFSSLIHLSFTLILSSGLPPSAARSSSTLIPPLDVDRIPSSLAPLVGDRSSYSVHHLGHSSSLFYLTHSLYIHPSGLDPHSPDLPGRPRSFPLSTLQVSLHLKPLLRVLLFLNHLSHPSRVPIILLVILRIPRTRHSPQHPSSPPPSLYLSTSLSPLVLLFQSDLSLLKTSHLRSPSFFFLLHRSPSPSLSISRSRPSLWYPPASSSSTLISPASLSPSSLSSFPSSPLGLRLSLVSSSPQSLLSLSLGSFSPHHPLITNLSVLLSLLLRSSLSLLPWPLLIHWSLLFSSLPHPPSLFYRVSVSTDSTTHLLPSYSLPLFLSSRYHSFIPRGEGGGGGGGKKLHPRSTILSPLSFSSPYLHSSPSYLSSSSLSLPSSPSSSSSLISVLFLNISSFLSSSPLPPLLNLDHSLLSSSPPLSPVSRSSHSSFSSISLLKLLSFSPIVVHSFLPPALRLLGRPPQFSSRQLSLRLTPGLPLVAPPGNPGLFPRPTHIVSPLRLWYARSIRFSLSHTLPVRPPHLATSFALWSPSSQSRLHSLASSFRSLLSASPLPPPSSSVTASPTLPSISVRSPSTSTRVLTLCVPHSFLIQTFVCLSTALPATSPLLQPRPLNHLLASSISLTPPHAHFITPVSQNLVAPPSPSRILPTPILTNPLSPTRSARPLSIPPSPHCPARCQYARSRPCSLLSLPPISALLGSPSTLHSTLIQVSHPSSWSSPLVSTPQSPFNPSPSDLSTFLSVTPLLVFIRTFSSPCHSLWSHRLSSSSLSLLWSSITSSSLADPRLPRNSVFHILSSVCSPSTPSLSVPRSLVVSPPVSTVLPLLSLTQVHSPYPLSGVSDSSLIPSSLLTSLNPPSPSDFSYCREDSQTSLVSVQSSTLGVLQAVSSPPILSVDRLFVHVILLPQSREQISRRISLSSHVRPRPRLFFSPSLVTSISPQPSLRAYLAYPLVSLQLLVSSFSSPGSRQSSISPLGPLPGPALSLHLVRLLRPLTSSPLKILAPPVRLGF</sequence>
<reference evidence="2 3" key="1">
    <citation type="submission" date="2024-04" db="EMBL/GenBank/DDBJ databases">
        <authorList>
            <person name="Waldvogel A.-M."/>
            <person name="Schoenle A."/>
        </authorList>
    </citation>
    <scope>NUCLEOTIDE SEQUENCE [LARGE SCALE GENOMIC DNA]</scope>
</reference>
<accession>A0AAV2KWW9</accession>
<evidence type="ECO:0000313" key="2">
    <source>
        <dbReference type="EMBL" id="CAL1594512.1"/>
    </source>
</evidence>
<organism evidence="2 3">
    <name type="scientific">Knipowitschia caucasica</name>
    <name type="common">Caucasian dwarf goby</name>
    <name type="synonym">Pomatoschistus caucasicus</name>
    <dbReference type="NCBI Taxonomy" id="637954"/>
    <lineage>
        <taxon>Eukaryota</taxon>
        <taxon>Metazoa</taxon>
        <taxon>Chordata</taxon>
        <taxon>Craniata</taxon>
        <taxon>Vertebrata</taxon>
        <taxon>Euteleostomi</taxon>
        <taxon>Actinopterygii</taxon>
        <taxon>Neopterygii</taxon>
        <taxon>Teleostei</taxon>
        <taxon>Neoteleostei</taxon>
        <taxon>Acanthomorphata</taxon>
        <taxon>Gobiaria</taxon>
        <taxon>Gobiiformes</taxon>
        <taxon>Gobioidei</taxon>
        <taxon>Gobiidae</taxon>
        <taxon>Gobiinae</taxon>
        <taxon>Knipowitschia</taxon>
    </lineage>
</organism>
<dbReference type="Proteomes" id="UP001497482">
    <property type="component" value="Chromosome 20"/>
</dbReference>